<dbReference type="InterPro" id="IPR013216">
    <property type="entry name" value="Methyltransf_11"/>
</dbReference>
<reference evidence="5 6" key="1">
    <citation type="submission" date="2020-07" db="EMBL/GenBank/DDBJ databases">
        <authorList>
            <person name="Sun Q."/>
        </authorList>
    </citation>
    <scope>NUCLEOTIDE SEQUENCE [LARGE SCALE GENOMIC DNA]</scope>
    <source>
        <strain evidence="5 6">MAH-1</strain>
    </source>
</reference>
<evidence type="ECO:0000256" key="2">
    <source>
        <dbReference type="ARBA" id="ARBA00022603"/>
    </source>
</evidence>
<dbReference type="AlphaFoldDB" id="A0A7Y8Y4L1"/>
<dbReference type="Proteomes" id="UP000535020">
    <property type="component" value="Unassembled WGS sequence"/>
</dbReference>
<evidence type="ECO:0000313" key="6">
    <source>
        <dbReference type="Proteomes" id="UP000535020"/>
    </source>
</evidence>
<feature type="domain" description="Methyltransferase type 11" evidence="4">
    <location>
        <begin position="38"/>
        <end position="127"/>
    </location>
</feature>
<dbReference type="PANTHER" id="PTHR44942:SF4">
    <property type="entry name" value="METHYLTRANSFERASE TYPE 11 DOMAIN-CONTAINING PROTEIN"/>
    <property type="match status" value="1"/>
</dbReference>
<gene>
    <name evidence="5" type="ORF">HZF10_09715</name>
</gene>
<dbReference type="GO" id="GO:0008757">
    <property type="term" value="F:S-adenosylmethionine-dependent methyltransferase activity"/>
    <property type="evidence" value="ECO:0007669"/>
    <property type="project" value="InterPro"/>
</dbReference>
<dbReference type="SUPFAM" id="SSF53335">
    <property type="entry name" value="S-adenosyl-L-methionine-dependent methyltransferases"/>
    <property type="match status" value="1"/>
</dbReference>
<keyword evidence="6" id="KW-1185">Reference proteome</keyword>
<protein>
    <submittedName>
        <fullName evidence="5">Class I SAM-dependent methyltransferase</fullName>
    </submittedName>
</protein>
<dbReference type="EMBL" id="JACBJI010000003">
    <property type="protein sequence ID" value="NYA71195.1"/>
    <property type="molecule type" value="Genomic_DNA"/>
</dbReference>
<accession>A0A7Y8Y4L1</accession>
<evidence type="ECO:0000313" key="5">
    <source>
        <dbReference type="EMBL" id="NYA71195.1"/>
    </source>
</evidence>
<dbReference type="PANTHER" id="PTHR44942">
    <property type="entry name" value="METHYLTRANSF_11 DOMAIN-CONTAINING PROTEIN"/>
    <property type="match status" value="1"/>
</dbReference>
<proteinExistence type="inferred from homology"/>
<organism evidence="5 6">
    <name type="scientific">Flavobacterium agri</name>
    <dbReference type="NCBI Taxonomy" id="2743471"/>
    <lineage>
        <taxon>Bacteria</taxon>
        <taxon>Pseudomonadati</taxon>
        <taxon>Bacteroidota</taxon>
        <taxon>Flavobacteriia</taxon>
        <taxon>Flavobacteriales</taxon>
        <taxon>Flavobacteriaceae</taxon>
        <taxon>Flavobacterium</taxon>
    </lineage>
</organism>
<name>A0A7Y8Y4L1_9FLAO</name>
<sequence>MKDNFSAQATKYAQNRPQYPQALIDYIASFAQERGKALDLATGNGQVAHKLASKFETVFATDISQKQLDQAEKASNIIYKLERAEQTSFEDNTFDLITVAQAVHWFDFTVFYKEIYRILKPEGVFAILGYGLFSTNERADAIISHFYRDIIGPYWDAERRYVEENYQTIPFPFKEIETITWTNDFEWTTGQLLGYLESWSATQHYKSKTGINPVDLVRGELSLVWEASDKKVHFPLLLRVGRPYTKF</sequence>
<comment type="similarity">
    <text evidence="1">Belongs to the methyltransferase superfamily.</text>
</comment>
<dbReference type="GO" id="GO:0032259">
    <property type="term" value="P:methylation"/>
    <property type="evidence" value="ECO:0007669"/>
    <property type="project" value="UniProtKB-KW"/>
</dbReference>
<keyword evidence="2 5" id="KW-0489">Methyltransferase</keyword>
<dbReference type="Gene3D" id="3.40.50.150">
    <property type="entry name" value="Vaccinia Virus protein VP39"/>
    <property type="match status" value="1"/>
</dbReference>
<dbReference type="RefSeq" id="WP_176005996.1">
    <property type="nucleotide sequence ID" value="NZ_JABWMI010000010.1"/>
</dbReference>
<evidence type="ECO:0000256" key="3">
    <source>
        <dbReference type="ARBA" id="ARBA00022679"/>
    </source>
</evidence>
<evidence type="ECO:0000259" key="4">
    <source>
        <dbReference type="Pfam" id="PF08241"/>
    </source>
</evidence>
<keyword evidence="3 5" id="KW-0808">Transferase</keyword>
<dbReference type="InterPro" id="IPR029063">
    <property type="entry name" value="SAM-dependent_MTases_sf"/>
</dbReference>
<dbReference type="Pfam" id="PF08241">
    <property type="entry name" value="Methyltransf_11"/>
    <property type="match status" value="1"/>
</dbReference>
<evidence type="ECO:0000256" key="1">
    <source>
        <dbReference type="ARBA" id="ARBA00008361"/>
    </source>
</evidence>
<dbReference type="CDD" id="cd02440">
    <property type="entry name" value="AdoMet_MTases"/>
    <property type="match status" value="1"/>
</dbReference>
<comment type="caution">
    <text evidence="5">The sequence shown here is derived from an EMBL/GenBank/DDBJ whole genome shotgun (WGS) entry which is preliminary data.</text>
</comment>
<dbReference type="InterPro" id="IPR051052">
    <property type="entry name" value="Diverse_substrate_MTase"/>
</dbReference>